<dbReference type="RefSeq" id="WP_184920365.1">
    <property type="nucleotide sequence ID" value="NZ_JACHMO010000001.1"/>
</dbReference>
<gene>
    <name evidence="1" type="ORF">F4560_002944</name>
</gene>
<dbReference type="AlphaFoldDB" id="A0A7W9HJE7"/>
<accession>A0A7W9HJE7</accession>
<evidence type="ECO:0000313" key="2">
    <source>
        <dbReference type="Proteomes" id="UP000552097"/>
    </source>
</evidence>
<sequence length="45" mass="4940">MDHAAPERAADQVHRLIEGTLMMVTTPDDRQPARTVRDLAALVLG</sequence>
<keyword evidence="2" id="KW-1185">Reference proteome</keyword>
<evidence type="ECO:0000313" key="1">
    <source>
        <dbReference type="EMBL" id="MBB5803176.1"/>
    </source>
</evidence>
<dbReference type="EMBL" id="JACHMO010000001">
    <property type="protein sequence ID" value="MBB5803176.1"/>
    <property type="molecule type" value="Genomic_DNA"/>
</dbReference>
<organism evidence="1 2">
    <name type="scientific">Saccharothrix ecbatanensis</name>
    <dbReference type="NCBI Taxonomy" id="1105145"/>
    <lineage>
        <taxon>Bacteria</taxon>
        <taxon>Bacillati</taxon>
        <taxon>Actinomycetota</taxon>
        <taxon>Actinomycetes</taxon>
        <taxon>Pseudonocardiales</taxon>
        <taxon>Pseudonocardiaceae</taxon>
        <taxon>Saccharothrix</taxon>
    </lineage>
</organism>
<name>A0A7W9HJE7_9PSEU</name>
<reference evidence="1 2" key="1">
    <citation type="submission" date="2020-08" db="EMBL/GenBank/DDBJ databases">
        <title>Sequencing the genomes of 1000 actinobacteria strains.</title>
        <authorList>
            <person name="Klenk H.-P."/>
        </authorList>
    </citation>
    <scope>NUCLEOTIDE SEQUENCE [LARGE SCALE GENOMIC DNA]</scope>
    <source>
        <strain evidence="1 2">DSM 45486</strain>
    </source>
</reference>
<proteinExistence type="predicted"/>
<dbReference type="Proteomes" id="UP000552097">
    <property type="component" value="Unassembled WGS sequence"/>
</dbReference>
<comment type="caution">
    <text evidence="1">The sequence shown here is derived from an EMBL/GenBank/DDBJ whole genome shotgun (WGS) entry which is preliminary data.</text>
</comment>
<protein>
    <submittedName>
        <fullName evidence="1">Uncharacterized protein</fullName>
    </submittedName>
</protein>